<reference evidence="2" key="1">
    <citation type="submission" date="2017-08" db="EMBL/GenBank/DDBJ databases">
        <title>USMARCv1.0.</title>
        <authorList>
            <person name="Hannum G.I."/>
            <person name="Koren S."/>
            <person name="Schroeder S.G."/>
            <person name="Chin S.C."/>
            <person name="Nonneman D.J."/>
            <person name="Becker S.A."/>
            <person name="Rosen B.D."/>
            <person name="Bickhart D.M."/>
            <person name="Putnam N.H."/>
            <person name="Green R.E."/>
            <person name="Tuggle C.K."/>
            <person name="Liu H."/>
            <person name="Rohrer G.A."/>
            <person name="Warr A."/>
            <person name="Hall R."/>
            <person name="Kim K."/>
            <person name="Hume D.A."/>
            <person name="Talbot R."/>
            <person name="Chow W."/>
            <person name="Howe K."/>
            <person name="Schwartz A.S."/>
            <person name="Watson M."/>
            <person name="Archibald A.L."/>
            <person name="Phillippy A.M."/>
            <person name="Smith T.P.L."/>
        </authorList>
    </citation>
    <scope>NUCLEOTIDE SEQUENCE [LARGE SCALE GENOMIC DNA]</scope>
</reference>
<dbReference type="Proteomes" id="UP000314985">
    <property type="component" value="Unassembled WGS sequence"/>
</dbReference>
<sequence length="92" mass="10582">MLACLVLAFYILNQIFKKKTVNHFIYPTTQGIHGTRKKNIYAEEKQKIIPQNTHTHSHIGGKKEEIIFLTIDLIPFLQPILNNLVSILTIVL</sequence>
<accession>A0A4X1SQ84</accession>
<dbReference type="Ensembl" id="ENSSSCT00070005557.1">
    <property type="protein sequence ID" value="ENSSSCP00070004540.1"/>
    <property type="gene ID" value="ENSSSCG00070002959.1"/>
</dbReference>
<evidence type="ECO:0000313" key="1">
    <source>
        <dbReference type="Ensembl" id="ENSSSCP00070004540.1"/>
    </source>
</evidence>
<name>A0A4X1SQ84_PIG</name>
<evidence type="ECO:0000313" key="2">
    <source>
        <dbReference type="Proteomes" id="UP000314985"/>
    </source>
</evidence>
<organism evidence="1 2">
    <name type="scientific">Sus scrofa</name>
    <name type="common">Pig</name>
    <dbReference type="NCBI Taxonomy" id="9823"/>
    <lineage>
        <taxon>Eukaryota</taxon>
        <taxon>Metazoa</taxon>
        <taxon>Chordata</taxon>
        <taxon>Craniata</taxon>
        <taxon>Vertebrata</taxon>
        <taxon>Euteleostomi</taxon>
        <taxon>Mammalia</taxon>
        <taxon>Eutheria</taxon>
        <taxon>Laurasiatheria</taxon>
        <taxon>Artiodactyla</taxon>
        <taxon>Suina</taxon>
        <taxon>Suidae</taxon>
        <taxon>Sus</taxon>
    </lineage>
</organism>
<proteinExistence type="predicted"/>
<reference evidence="1" key="2">
    <citation type="submission" date="2025-08" db="UniProtKB">
        <authorList>
            <consortium name="Ensembl"/>
        </authorList>
    </citation>
    <scope>IDENTIFICATION</scope>
</reference>
<dbReference type="AlphaFoldDB" id="A0A4X1SQ84"/>
<protein>
    <submittedName>
        <fullName evidence="1">Uncharacterized protein</fullName>
    </submittedName>
</protein>